<gene>
    <name evidence="1" type="ORF">S06H3_57921</name>
</gene>
<organism evidence="1">
    <name type="scientific">marine sediment metagenome</name>
    <dbReference type="NCBI Taxonomy" id="412755"/>
    <lineage>
        <taxon>unclassified sequences</taxon>
        <taxon>metagenomes</taxon>
        <taxon>ecological metagenomes</taxon>
    </lineage>
</organism>
<dbReference type="AlphaFoldDB" id="X1P4P3"/>
<name>X1P4P3_9ZZZZ</name>
<proteinExistence type="predicted"/>
<comment type="caution">
    <text evidence="1">The sequence shown here is derived from an EMBL/GenBank/DDBJ whole genome shotgun (WGS) entry which is preliminary data.</text>
</comment>
<reference evidence="1" key="1">
    <citation type="journal article" date="2014" name="Front. Microbiol.">
        <title>High frequency of phylogenetically diverse reductive dehalogenase-homologous genes in deep subseafloor sedimentary metagenomes.</title>
        <authorList>
            <person name="Kawai M."/>
            <person name="Futagami T."/>
            <person name="Toyoda A."/>
            <person name="Takaki Y."/>
            <person name="Nishi S."/>
            <person name="Hori S."/>
            <person name="Arai W."/>
            <person name="Tsubouchi T."/>
            <person name="Morono Y."/>
            <person name="Uchiyama I."/>
            <person name="Ito T."/>
            <person name="Fujiyama A."/>
            <person name="Inagaki F."/>
            <person name="Takami H."/>
        </authorList>
    </citation>
    <scope>NUCLEOTIDE SEQUENCE</scope>
    <source>
        <strain evidence="1">Expedition CK06-06</strain>
    </source>
</reference>
<evidence type="ECO:0000313" key="1">
    <source>
        <dbReference type="EMBL" id="GAI50828.1"/>
    </source>
</evidence>
<sequence length="34" mass="3684">AIPDSTTGTIRSFTVFLIGASDIENFKLLKDISL</sequence>
<accession>X1P4P3</accession>
<dbReference type="EMBL" id="BARV01037438">
    <property type="protein sequence ID" value="GAI50828.1"/>
    <property type="molecule type" value="Genomic_DNA"/>
</dbReference>
<feature type="non-terminal residue" evidence="1">
    <location>
        <position position="1"/>
    </location>
</feature>
<protein>
    <submittedName>
        <fullName evidence="1">Uncharacterized protein</fullName>
    </submittedName>
</protein>